<dbReference type="SMART" id="SM01117">
    <property type="entry name" value="Cyt-b5"/>
    <property type="match status" value="1"/>
</dbReference>
<sequence>MGGVLSSSSSSKREVTWEELSQHDEADHCWTAVRQQVYDVTKFANHHPGGPRTIYMACGKDCTEVFDHVHPKVKPEILLFKDHVGKILGDAPEEQIAGRKNHASEGSKNENRSSNGSSTTNSPNYESQNKQEVVVKEGEVW</sequence>
<evidence type="ECO:0000313" key="6">
    <source>
        <dbReference type="EMBL" id="KAF4651991.1"/>
    </source>
</evidence>
<dbReference type="OrthoDB" id="260519at2759"/>
<dbReference type="GO" id="GO:0004128">
    <property type="term" value="F:cytochrome-b5 reductase activity, acting on NAD(P)H"/>
    <property type="evidence" value="ECO:0007669"/>
    <property type="project" value="TreeGrafter"/>
</dbReference>
<gene>
    <name evidence="6" type="ORF">FOZ61_010001</name>
</gene>
<dbReference type="AlphaFoldDB" id="A0A7J6KZM2"/>
<feature type="compositionally biased region" description="Basic and acidic residues" evidence="4">
    <location>
        <begin position="102"/>
        <end position="111"/>
    </location>
</feature>
<dbReference type="PROSITE" id="PS50255">
    <property type="entry name" value="CYTOCHROME_B5_2"/>
    <property type="match status" value="1"/>
</dbReference>
<feature type="domain" description="Cytochrome b5 heme-binding" evidence="5">
    <location>
        <begin position="12"/>
        <end position="88"/>
    </location>
</feature>
<name>A0A7J6KZM2_PEROL</name>
<evidence type="ECO:0000313" key="7">
    <source>
        <dbReference type="Proteomes" id="UP000570595"/>
    </source>
</evidence>
<dbReference type="Gene3D" id="3.10.120.10">
    <property type="entry name" value="Cytochrome b5-like heme/steroid binding domain"/>
    <property type="match status" value="1"/>
</dbReference>
<dbReference type="InterPro" id="IPR001199">
    <property type="entry name" value="Cyt_B5-like_heme/steroid-bd"/>
</dbReference>
<dbReference type="EMBL" id="JABAHT010000773">
    <property type="protein sequence ID" value="KAF4651991.1"/>
    <property type="molecule type" value="Genomic_DNA"/>
</dbReference>
<evidence type="ECO:0000256" key="3">
    <source>
        <dbReference type="ARBA" id="ARBA00023004"/>
    </source>
</evidence>
<dbReference type="GO" id="GO:0046872">
    <property type="term" value="F:metal ion binding"/>
    <property type="evidence" value="ECO:0007669"/>
    <property type="project" value="UniProtKB-KW"/>
</dbReference>
<reference evidence="6 7" key="1">
    <citation type="submission" date="2020-04" db="EMBL/GenBank/DDBJ databases">
        <title>Perkinsus olseni comparative genomics.</title>
        <authorList>
            <person name="Bogema D.R."/>
        </authorList>
    </citation>
    <scope>NUCLEOTIDE SEQUENCE [LARGE SCALE GENOMIC DNA]</scope>
    <source>
        <strain evidence="6">ATCC PRA-179</strain>
    </source>
</reference>
<keyword evidence="2" id="KW-0479">Metal-binding</keyword>
<keyword evidence="3" id="KW-0408">Iron</keyword>
<dbReference type="Pfam" id="PF00173">
    <property type="entry name" value="Cyt-b5"/>
    <property type="match status" value="1"/>
</dbReference>
<dbReference type="PANTHER" id="PTHR46237:SF1">
    <property type="entry name" value="CYTOCHROME B5 REDUCTASE 4"/>
    <property type="match status" value="1"/>
</dbReference>
<dbReference type="SUPFAM" id="SSF55856">
    <property type="entry name" value="Cytochrome b5-like heme/steroid binding domain"/>
    <property type="match status" value="1"/>
</dbReference>
<keyword evidence="1" id="KW-0349">Heme</keyword>
<evidence type="ECO:0000256" key="1">
    <source>
        <dbReference type="ARBA" id="ARBA00022617"/>
    </source>
</evidence>
<organism evidence="6 7">
    <name type="scientific">Perkinsus olseni</name>
    <name type="common">Perkinsus atlanticus</name>
    <dbReference type="NCBI Taxonomy" id="32597"/>
    <lineage>
        <taxon>Eukaryota</taxon>
        <taxon>Sar</taxon>
        <taxon>Alveolata</taxon>
        <taxon>Perkinsozoa</taxon>
        <taxon>Perkinsea</taxon>
        <taxon>Perkinsida</taxon>
        <taxon>Perkinsidae</taxon>
        <taxon>Perkinsus</taxon>
    </lineage>
</organism>
<protein>
    <recommendedName>
        <fullName evidence="5">Cytochrome b5 heme-binding domain-containing protein</fullName>
    </recommendedName>
</protein>
<dbReference type="InterPro" id="IPR051872">
    <property type="entry name" value="Cytochrome_b5/Flavoprotein_Rdt"/>
</dbReference>
<dbReference type="InterPro" id="IPR036400">
    <property type="entry name" value="Cyt_B5-like_heme/steroid_sf"/>
</dbReference>
<dbReference type="Proteomes" id="UP000570595">
    <property type="component" value="Unassembled WGS sequence"/>
</dbReference>
<feature type="compositionally biased region" description="Low complexity" evidence="4">
    <location>
        <begin position="112"/>
        <end position="124"/>
    </location>
</feature>
<accession>A0A7J6KZM2</accession>
<comment type="caution">
    <text evidence="6">The sequence shown here is derived from an EMBL/GenBank/DDBJ whole genome shotgun (WGS) entry which is preliminary data.</text>
</comment>
<evidence type="ECO:0000256" key="2">
    <source>
        <dbReference type="ARBA" id="ARBA00022723"/>
    </source>
</evidence>
<dbReference type="PANTHER" id="PTHR46237">
    <property type="entry name" value="CYTOCHROME B5 REDUCTASE 4 FAMILY MEMBER"/>
    <property type="match status" value="1"/>
</dbReference>
<evidence type="ECO:0000259" key="5">
    <source>
        <dbReference type="PROSITE" id="PS50255"/>
    </source>
</evidence>
<dbReference type="PRINTS" id="PR00363">
    <property type="entry name" value="CYTOCHROMEB5"/>
</dbReference>
<dbReference type="GO" id="GO:0020037">
    <property type="term" value="F:heme binding"/>
    <property type="evidence" value="ECO:0007669"/>
    <property type="project" value="TreeGrafter"/>
</dbReference>
<dbReference type="GO" id="GO:0005737">
    <property type="term" value="C:cytoplasm"/>
    <property type="evidence" value="ECO:0007669"/>
    <property type="project" value="TreeGrafter"/>
</dbReference>
<feature type="region of interest" description="Disordered" evidence="4">
    <location>
        <begin position="91"/>
        <end position="141"/>
    </location>
</feature>
<evidence type="ECO:0000256" key="4">
    <source>
        <dbReference type="SAM" id="MobiDB-lite"/>
    </source>
</evidence>
<proteinExistence type="predicted"/>